<dbReference type="Pfam" id="PF00194">
    <property type="entry name" value="Carb_anhydrase"/>
    <property type="match status" value="3"/>
</dbReference>
<dbReference type="PANTHER" id="PTHR18952">
    <property type="entry name" value="CARBONIC ANHYDRASE"/>
    <property type="match status" value="1"/>
</dbReference>
<proteinExistence type="inferred from homology"/>
<evidence type="ECO:0000256" key="2">
    <source>
        <dbReference type="ARBA" id="ARBA00012925"/>
    </source>
</evidence>
<dbReference type="InterPro" id="IPR041891">
    <property type="entry name" value="Alpha_CA_prokaryot-like"/>
</dbReference>
<gene>
    <name evidence="9" type="ORF">JKP88DRAFT_264568</name>
</gene>
<reference evidence="9" key="1">
    <citation type="submission" date="2021-02" db="EMBL/GenBank/DDBJ databases">
        <title>First Annotated Genome of the Yellow-green Alga Tribonema minus.</title>
        <authorList>
            <person name="Mahan K.M."/>
        </authorList>
    </citation>
    <scope>NUCLEOTIDE SEQUENCE</scope>
    <source>
        <strain evidence="9">UTEX B ZZ1240</strain>
    </source>
</reference>
<comment type="caution">
    <text evidence="9">The sequence shown here is derived from an EMBL/GenBank/DDBJ whole genome shotgun (WGS) entry which is preliminary data.</text>
</comment>
<evidence type="ECO:0000256" key="3">
    <source>
        <dbReference type="ARBA" id="ARBA00022723"/>
    </source>
</evidence>
<sequence length="631" mass="68332">MHLANAFVTACLLATAGVNAEETTPRRLVTMEDPCHFVQDATGKAIDWTWNPLCYAPDSTMSAPAAWAAKYPTCGGIRQSPLNIDSYSASANCYPEGGISAGVTFNSGYCTFGELGPELGHGLELGYKECELEHPGASPSMQIHFHASSEHTIDGAYADAELHIVHANVADPNDLVVLGVMIKESESTPFDPSDAEVYKWWSMLNNAAYAKAHATAPAHRDLTVKVDTEEIADAYALLPLNTSYYTYLGSLTTPPCSEIVTWVVLTEPVYVSAAQLWWFQNSIHEAAGPYLSEHGGSNRPVQAQNGRVVSVCEAITNFLSSENGVQDACAWIDRRGRAVPTHCLLQCRPDPEGEAMDWTWNPACYKPGSTMVAPIFWGSKYPFCKGVRQSPIDIVTATTVANCVPDAGLHFGAIYTPGTCTFDVMHAELGHGLELNYGDCELATPGASPTMTVHFHSASEHTIDGVAYDADVHIVHVNVADPNDLVVLGVMVDAIESADGFDPLVSVLYPWWHDLNHAAIFKAAGFDPNGGHRDRSLGITTVEVADVADPYTLLPADKSYYTYLGSLTTPPCSEIVTWVVFTTPITVSASEFWWHKHSLALVAGPYLNLFGGNNRPTQLLNGRVVSQCHLH</sequence>
<dbReference type="InterPro" id="IPR036398">
    <property type="entry name" value="CA_dom_sf"/>
</dbReference>
<dbReference type="PANTHER" id="PTHR18952:SF265">
    <property type="entry name" value="CARBONIC ANHYDRASE"/>
    <property type="match status" value="1"/>
</dbReference>
<keyword evidence="5" id="KW-0456">Lyase</keyword>
<dbReference type="EMBL" id="JAFCMP010000513">
    <property type="protein sequence ID" value="KAG5178735.1"/>
    <property type="molecule type" value="Genomic_DNA"/>
</dbReference>
<keyword evidence="7" id="KW-0732">Signal</keyword>
<keyword evidence="10" id="KW-1185">Reference proteome</keyword>
<dbReference type="GO" id="GO:0004089">
    <property type="term" value="F:carbonate dehydratase activity"/>
    <property type="evidence" value="ECO:0007669"/>
    <property type="project" value="UniProtKB-EC"/>
</dbReference>
<evidence type="ECO:0000256" key="5">
    <source>
        <dbReference type="ARBA" id="ARBA00023239"/>
    </source>
</evidence>
<dbReference type="PROSITE" id="PS51144">
    <property type="entry name" value="ALPHA_CA_2"/>
    <property type="match status" value="2"/>
</dbReference>
<dbReference type="OrthoDB" id="429145at2759"/>
<dbReference type="Proteomes" id="UP000664859">
    <property type="component" value="Unassembled WGS sequence"/>
</dbReference>
<feature type="domain" description="Alpha-carbonic anhydrase" evidence="8">
    <location>
        <begin position="46"/>
        <end position="313"/>
    </location>
</feature>
<dbReference type="GO" id="GO:0008270">
    <property type="term" value="F:zinc ion binding"/>
    <property type="evidence" value="ECO:0007669"/>
    <property type="project" value="InterPro"/>
</dbReference>
<evidence type="ECO:0000256" key="7">
    <source>
        <dbReference type="SAM" id="SignalP"/>
    </source>
</evidence>
<protein>
    <recommendedName>
        <fullName evidence="2">carbonic anhydrase</fullName>
        <ecNumber evidence="2">4.2.1.1</ecNumber>
    </recommendedName>
</protein>
<dbReference type="AlphaFoldDB" id="A0A836CA44"/>
<dbReference type="SUPFAM" id="SSF51069">
    <property type="entry name" value="Carbonic anhydrase"/>
    <property type="match status" value="2"/>
</dbReference>
<dbReference type="SMART" id="SM01057">
    <property type="entry name" value="Carb_anhydrase"/>
    <property type="match status" value="2"/>
</dbReference>
<comment type="similarity">
    <text evidence="1">Belongs to the alpha-carbonic anhydrase family.</text>
</comment>
<comment type="catalytic activity">
    <reaction evidence="6">
        <text>hydrogencarbonate + H(+) = CO2 + H2O</text>
        <dbReference type="Rhea" id="RHEA:10748"/>
        <dbReference type="ChEBI" id="CHEBI:15377"/>
        <dbReference type="ChEBI" id="CHEBI:15378"/>
        <dbReference type="ChEBI" id="CHEBI:16526"/>
        <dbReference type="ChEBI" id="CHEBI:17544"/>
        <dbReference type="EC" id="4.2.1.1"/>
    </reaction>
</comment>
<accession>A0A836CA44</accession>
<keyword evidence="3" id="KW-0479">Metal-binding</keyword>
<organism evidence="9 10">
    <name type="scientific">Tribonema minus</name>
    <dbReference type="NCBI Taxonomy" id="303371"/>
    <lineage>
        <taxon>Eukaryota</taxon>
        <taxon>Sar</taxon>
        <taxon>Stramenopiles</taxon>
        <taxon>Ochrophyta</taxon>
        <taxon>PX clade</taxon>
        <taxon>Xanthophyceae</taxon>
        <taxon>Tribonematales</taxon>
        <taxon>Tribonemataceae</taxon>
        <taxon>Tribonema</taxon>
    </lineage>
</organism>
<dbReference type="Gene3D" id="3.10.200.10">
    <property type="entry name" value="Alpha carbonic anhydrase"/>
    <property type="match status" value="2"/>
</dbReference>
<name>A0A836CA44_9STRA</name>
<dbReference type="EC" id="4.2.1.1" evidence="2"/>
<evidence type="ECO:0000256" key="6">
    <source>
        <dbReference type="ARBA" id="ARBA00048348"/>
    </source>
</evidence>
<feature type="signal peptide" evidence="7">
    <location>
        <begin position="1"/>
        <end position="20"/>
    </location>
</feature>
<dbReference type="InterPro" id="IPR001148">
    <property type="entry name" value="CA_dom"/>
</dbReference>
<dbReference type="CDD" id="cd03124">
    <property type="entry name" value="alpha_CA_prokaryotic_like"/>
    <property type="match status" value="2"/>
</dbReference>
<feature type="domain" description="Alpha-carbonic anhydrase" evidence="8">
    <location>
        <begin position="356"/>
        <end position="629"/>
    </location>
</feature>
<keyword evidence="4" id="KW-0862">Zinc</keyword>
<evidence type="ECO:0000313" key="9">
    <source>
        <dbReference type="EMBL" id="KAG5178735.1"/>
    </source>
</evidence>
<feature type="chain" id="PRO_5033054210" description="carbonic anhydrase" evidence="7">
    <location>
        <begin position="21"/>
        <end position="631"/>
    </location>
</feature>
<evidence type="ECO:0000259" key="8">
    <source>
        <dbReference type="PROSITE" id="PS51144"/>
    </source>
</evidence>
<dbReference type="InterPro" id="IPR023561">
    <property type="entry name" value="Carbonic_anhydrase_a-class"/>
</dbReference>
<evidence type="ECO:0000256" key="1">
    <source>
        <dbReference type="ARBA" id="ARBA00010718"/>
    </source>
</evidence>
<evidence type="ECO:0000256" key="4">
    <source>
        <dbReference type="ARBA" id="ARBA00022833"/>
    </source>
</evidence>
<evidence type="ECO:0000313" key="10">
    <source>
        <dbReference type="Proteomes" id="UP000664859"/>
    </source>
</evidence>